<dbReference type="Gene3D" id="1.10.10.60">
    <property type="entry name" value="Homeodomain-like"/>
    <property type="match status" value="1"/>
</dbReference>
<evidence type="ECO:0000313" key="2">
    <source>
        <dbReference type="EMBL" id="HDY58354.1"/>
    </source>
</evidence>
<dbReference type="AlphaFoldDB" id="A0A7V0Z4D8"/>
<dbReference type="GO" id="GO:0043565">
    <property type="term" value="F:sequence-specific DNA binding"/>
    <property type="evidence" value="ECO:0007669"/>
    <property type="project" value="InterPro"/>
</dbReference>
<protein>
    <recommendedName>
        <fullName evidence="1">DNA binding HTH domain-containing protein</fullName>
    </recommendedName>
</protein>
<comment type="caution">
    <text evidence="2">The sequence shown here is derived from an EMBL/GenBank/DDBJ whole genome shotgun (WGS) entry which is preliminary data.</text>
</comment>
<dbReference type="InterPro" id="IPR009057">
    <property type="entry name" value="Homeodomain-like_sf"/>
</dbReference>
<evidence type="ECO:0000259" key="1">
    <source>
        <dbReference type="Pfam" id="PF02954"/>
    </source>
</evidence>
<dbReference type="Pfam" id="PF02954">
    <property type="entry name" value="HTH_8"/>
    <property type="match status" value="1"/>
</dbReference>
<organism evidence="2">
    <name type="scientific">candidate division WOR-3 bacterium</name>
    <dbReference type="NCBI Taxonomy" id="2052148"/>
    <lineage>
        <taxon>Bacteria</taxon>
        <taxon>Bacteria division WOR-3</taxon>
    </lineage>
</organism>
<gene>
    <name evidence="2" type="ORF">ENP86_02200</name>
</gene>
<proteinExistence type="predicted"/>
<accession>A0A7V0Z4D8</accession>
<dbReference type="EMBL" id="DSKY01000007">
    <property type="protein sequence ID" value="HDY58354.1"/>
    <property type="molecule type" value="Genomic_DNA"/>
</dbReference>
<sequence>MYKLKYIFRPGKMIKLTKMKELKKINNIKKKAEEMYIRVILNAVDWRLDDASKLLNMSKRSLCAKIKRLHLKRGIDVYEEDTNS</sequence>
<reference evidence="2" key="1">
    <citation type="journal article" date="2020" name="mSystems">
        <title>Genome- and Community-Level Interaction Insights into Carbon Utilization and Element Cycling Functions of Hydrothermarchaeota in Hydrothermal Sediment.</title>
        <authorList>
            <person name="Zhou Z."/>
            <person name="Liu Y."/>
            <person name="Xu W."/>
            <person name="Pan J."/>
            <person name="Luo Z.H."/>
            <person name="Li M."/>
        </authorList>
    </citation>
    <scope>NUCLEOTIDE SEQUENCE [LARGE SCALE GENOMIC DNA]</scope>
    <source>
        <strain evidence="2">SpSt-258</strain>
    </source>
</reference>
<dbReference type="SUPFAM" id="SSF46689">
    <property type="entry name" value="Homeodomain-like"/>
    <property type="match status" value="1"/>
</dbReference>
<feature type="domain" description="DNA binding HTH" evidence="1">
    <location>
        <begin position="32"/>
        <end position="69"/>
    </location>
</feature>
<name>A0A7V0Z4D8_UNCW3</name>
<dbReference type="InterPro" id="IPR002197">
    <property type="entry name" value="HTH_Fis"/>
</dbReference>